<dbReference type="Pfam" id="PF07873">
    <property type="entry name" value="YabP"/>
    <property type="match status" value="1"/>
</dbReference>
<dbReference type="Proteomes" id="UP000623678">
    <property type="component" value="Unassembled WGS sequence"/>
</dbReference>
<dbReference type="InterPro" id="IPR022476">
    <property type="entry name" value="Spore_YabP/YqfC"/>
</dbReference>
<dbReference type="EMBL" id="JACRTD010000003">
    <property type="protein sequence ID" value="MBC8585031.1"/>
    <property type="molecule type" value="Genomic_DNA"/>
</dbReference>
<dbReference type="AlphaFoldDB" id="A0A926IH86"/>
<organism evidence="1 2">
    <name type="scientific">Youxingia wuxianensis</name>
    <dbReference type="NCBI Taxonomy" id="2763678"/>
    <lineage>
        <taxon>Bacteria</taxon>
        <taxon>Bacillati</taxon>
        <taxon>Bacillota</taxon>
        <taxon>Clostridia</taxon>
        <taxon>Eubacteriales</taxon>
        <taxon>Oscillospiraceae</taxon>
        <taxon>Youxingia</taxon>
    </lineage>
</organism>
<dbReference type="RefSeq" id="WP_262394812.1">
    <property type="nucleotide sequence ID" value="NZ_JACRTD010000003.1"/>
</dbReference>
<protein>
    <submittedName>
        <fullName evidence="1">YabP/YqfC family sporulation protein</fullName>
    </submittedName>
</protein>
<accession>A0A926IH86</accession>
<gene>
    <name evidence="1" type="ORF">H8705_05480</name>
</gene>
<evidence type="ECO:0000313" key="1">
    <source>
        <dbReference type="EMBL" id="MBC8585031.1"/>
    </source>
</evidence>
<evidence type="ECO:0000313" key="2">
    <source>
        <dbReference type="Proteomes" id="UP000623678"/>
    </source>
</evidence>
<keyword evidence="2" id="KW-1185">Reference proteome</keyword>
<name>A0A926IH86_9FIRM</name>
<reference evidence="1" key="1">
    <citation type="submission" date="2020-08" db="EMBL/GenBank/DDBJ databases">
        <title>Genome public.</title>
        <authorList>
            <person name="Liu C."/>
            <person name="Sun Q."/>
        </authorList>
    </citation>
    <scope>NUCLEOTIDE SEQUENCE</scope>
    <source>
        <strain evidence="1">NSJ-64</strain>
    </source>
</reference>
<comment type="caution">
    <text evidence="1">The sequence shown here is derived from an EMBL/GenBank/DDBJ whole genome shotgun (WGS) entry which is preliminary data.</text>
</comment>
<sequence>MFHKKKRRREEEISFGDRLSGVLQLPVNVVEGLPQMEVMGNKEAVIEGCDGVLEYNENVVRLSTGKLVIKFMGRGLILKCMTDTGVIVTGYITSIEFS</sequence>
<proteinExistence type="predicted"/>